<reference evidence="4 5" key="1">
    <citation type="submission" date="2017-03" db="EMBL/GenBank/DDBJ databases">
        <title>Draft genome sequence of Streptomyces scabrisporus NF3, endophyte isolated from Amphipterygium adstringens.</title>
        <authorList>
            <person name="Vazquez M."/>
            <person name="Ceapa C.D."/>
            <person name="Rodriguez Luna D."/>
            <person name="Sanchez Esquivel S."/>
        </authorList>
    </citation>
    <scope>NUCLEOTIDE SEQUENCE [LARGE SCALE GENOMIC DNA]</scope>
    <source>
        <strain evidence="4 5">NF3</strain>
    </source>
</reference>
<evidence type="ECO:0000313" key="5">
    <source>
        <dbReference type="Proteomes" id="UP000190037"/>
    </source>
</evidence>
<dbReference type="AlphaFoldDB" id="A0A1T3P613"/>
<dbReference type="InterPro" id="IPR012338">
    <property type="entry name" value="Beta-lactam/transpept-like"/>
</dbReference>
<keyword evidence="5" id="KW-1185">Reference proteome</keyword>
<keyword evidence="1" id="KW-0732">Signal</keyword>
<dbReference type="Proteomes" id="UP000190037">
    <property type="component" value="Unassembled WGS sequence"/>
</dbReference>
<accession>A0A1T3P613</accession>
<feature type="chain" id="PRO_5010525471" evidence="1">
    <location>
        <begin position="29"/>
        <end position="489"/>
    </location>
</feature>
<evidence type="ECO:0000259" key="3">
    <source>
        <dbReference type="Pfam" id="PF21922"/>
    </source>
</evidence>
<feature type="domain" description="Penicillin binding protein A dimerisation" evidence="3">
    <location>
        <begin position="52"/>
        <end position="136"/>
    </location>
</feature>
<protein>
    <submittedName>
        <fullName evidence="4">Penicillin-binding protein</fullName>
    </submittedName>
</protein>
<feature type="domain" description="Penicillin-binding protein transpeptidase" evidence="2">
    <location>
        <begin position="159"/>
        <end position="483"/>
    </location>
</feature>
<dbReference type="OrthoDB" id="9766847at2"/>
<dbReference type="STRING" id="159449.B4N89_29385"/>
<dbReference type="RefSeq" id="WP_078978789.1">
    <property type="nucleotide sequence ID" value="NZ_MWQN01000001.1"/>
</dbReference>
<dbReference type="GO" id="GO:0008658">
    <property type="term" value="F:penicillin binding"/>
    <property type="evidence" value="ECO:0007669"/>
    <property type="project" value="InterPro"/>
</dbReference>
<proteinExistence type="predicted"/>
<dbReference type="Gene3D" id="3.90.1310.10">
    <property type="entry name" value="Penicillin-binding protein 2a (Domain 2)"/>
    <property type="match status" value="1"/>
</dbReference>
<dbReference type="PANTHER" id="PTHR30627">
    <property type="entry name" value="PEPTIDOGLYCAN D,D-TRANSPEPTIDASE"/>
    <property type="match status" value="1"/>
</dbReference>
<dbReference type="Pfam" id="PF21922">
    <property type="entry name" value="PBP_dimer_2"/>
    <property type="match status" value="1"/>
</dbReference>
<dbReference type="Pfam" id="PF00905">
    <property type="entry name" value="Transpeptidase"/>
    <property type="match status" value="1"/>
</dbReference>
<dbReference type="SUPFAM" id="SSF56601">
    <property type="entry name" value="beta-lactamase/transpeptidase-like"/>
    <property type="match status" value="1"/>
</dbReference>
<comment type="caution">
    <text evidence="4">The sequence shown here is derived from an EMBL/GenBank/DDBJ whole genome shotgun (WGS) entry which is preliminary data.</text>
</comment>
<dbReference type="InterPro" id="IPR001460">
    <property type="entry name" value="PCN-bd_Tpept"/>
</dbReference>
<dbReference type="EMBL" id="MWQN01000001">
    <property type="protein sequence ID" value="OPC84493.1"/>
    <property type="molecule type" value="Genomic_DNA"/>
</dbReference>
<sequence>MIVTARRAAGFCLLLLLALLGNATWVQAYRADTYDHMSGNRRPQIVRYQQPRGDILVADAPITGSPHTAESFDLAYGRSYTDGPLYAPVTGYASQLYGTSLLEGVEDDILAGTDPRLGAWPVITAVTRRRAAAGNVATTILPAAQQAAFNGLASTGNKGAVVALDPTTGAILALVSTPSYDPGAVAGANKGARAAWAALDGDPDRPMLNRALRETYPPGSTFKVVTAAAALASGTVADPDQPTTTPDPYPLPETHTLLGNEADGCRNASLRYALTVSCNTVFAKLGVDMGAEVMRRQATAFGFDDPKLRVPVAVTPSVFPKSPDRPQTALSSIGQFDTRATPLQMAMVAAGIANDGEVMRPYLVERLTRHDGSTVRGTERQSLARAVPAPVARRLQRMMQDVVTTGTGGNARIDGAIVGGKTGTAQHGEHNRAVPYAWFIAYAKPSPDAKPTVAVAVVVEDGAADRADITGGGLAAPIAKAVMTATLSR</sequence>
<evidence type="ECO:0000313" key="4">
    <source>
        <dbReference type="EMBL" id="OPC84493.1"/>
    </source>
</evidence>
<feature type="signal peptide" evidence="1">
    <location>
        <begin position="1"/>
        <end position="28"/>
    </location>
</feature>
<dbReference type="PANTHER" id="PTHR30627:SF24">
    <property type="entry name" value="PENICILLIN-BINDING PROTEIN 4B"/>
    <property type="match status" value="1"/>
</dbReference>
<dbReference type="GO" id="GO:0071555">
    <property type="term" value="P:cell wall organization"/>
    <property type="evidence" value="ECO:0007669"/>
    <property type="project" value="TreeGrafter"/>
</dbReference>
<organism evidence="4 5">
    <name type="scientific">Embleya scabrispora</name>
    <dbReference type="NCBI Taxonomy" id="159449"/>
    <lineage>
        <taxon>Bacteria</taxon>
        <taxon>Bacillati</taxon>
        <taxon>Actinomycetota</taxon>
        <taxon>Actinomycetes</taxon>
        <taxon>Kitasatosporales</taxon>
        <taxon>Streptomycetaceae</taxon>
        <taxon>Embleya</taxon>
    </lineage>
</organism>
<dbReference type="InterPro" id="IPR054120">
    <property type="entry name" value="PBPA_dimer"/>
</dbReference>
<gene>
    <name evidence="4" type="ORF">B4N89_29385</name>
</gene>
<dbReference type="GO" id="GO:0005886">
    <property type="term" value="C:plasma membrane"/>
    <property type="evidence" value="ECO:0007669"/>
    <property type="project" value="TreeGrafter"/>
</dbReference>
<dbReference type="GO" id="GO:0071972">
    <property type="term" value="F:peptidoglycan L,D-transpeptidase activity"/>
    <property type="evidence" value="ECO:0007669"/>
    <property type="project" value="TreeGrafter"/>
</dbReference>
<name>A0A1T3P613_9ACTN</name>
<evidence type="ECO:0000259" key="2">
    <source>
        <dbReference type="Pfam" id="PF00905"/>
    </source>
</evidence>
<dbReference type="InterPro" id="IPR050515">
    <property type="entry name" value="Beta-lactam/transpept"/>
</dbReference>
<evidence type="ECO:0000256" key="1">
    <source>
        <dbReference type="SAM" id="SignalP"/>
    </source>
</evidence>
<dbReference type="Gene3D" id="3.40.710.10">
    <property type="entry name" value="DD-peptidase/beta-lactamase superfamily"/>
    <property type="match status" value="1"/>
</dbReference>